<name>A0A1H5W6R4_9VIBR</name>
<dbReference type="Pfam" id="PF01019">
    <property type="entry name" value="G_glu_transpept"/>
    <property type="match status" value="1"/>
</dbReference>
<feature type="active site" description="Nucleophile" evidence="9">
    <location>
        <position position="410"/>
    </location>
</feature>
<organism evidence="13 14">
    <name type="scientific">Vibrio hangzhouensis</name>
    <dbReference type="NCBI Taxonomy" id="462991"/>
    <lineage>
        <taxon>Bacteria</taxon>
        <taxon>Pseudomonadati</taxon>
        <taxon>Pseudomonadota</taxon>
        <taxon>Gammaproteobacteria</taxon>
        <taxon>Vibrionales</taxon>
        <taxon>Vibrionaceae</taxon>
        <taxon>Vibrio</taxon>
    </lineage>
</organism>
<keyword evidence="5 11" id="KW-0378">Hydrolase</keyword>
<dbReference type="InterPro" id="IPR043137">
    <property type="entry name" value="GGT_ssub_C"/>
</dbReference>
<dbReference type="SUPFAM" id="SSF56235">
    <property type="entry name" value="N-terminal nucleophile aminohydrolases (Ntn hydrolases)"/>
    <property type="match status" value="1"/>
</dbReference>
<comment type="subunit">
    <text evidence="11">This enzyme consists of two polypeptide chains, which are synthesized in precursor form from a single polypeptide.</text>
</comment>
<evidence type="ECO:0000256" key="4">
    <source>
        <dbReference type="ARBA" id="ARBA00022679"/>
    </source>
</evidence>
<dbReference type="Gene3D" id="1.10.246.130">
    <property type="match status" value="1"/>
</dbReference>
<reference evidence="14" key="1">
    <citation type="submission" date="2016-10" db="EMBL/GenBank/DDBJ databases">
        <authorList>
            <person name="Varghese N."/>
            <person name="Submissions S."/>
        </authorList>
    </citation>
    <scope>NUCLEOTIDE SEQUENCE [LARGE SCALE GENOMIC DNA]</scope>
    <source>
        <strain evidence="14">CGMCC 1.7062</strain>
    </source>
</reference>
<evidence type="ECO:0000256" key="5">
    <source>
        <dbReference type="ARBA" id="ARBA00022801"/>
    </source>
</evidence>
<dbReference type="EC" id="3.4.19.13" evidence="11"/>
<keyword evidence="11" id="KW-0317">Glutathione biosynthesis</keyword>
<evidence type="ECO:0000256" key="1">
    <source>
        <dbReference type="ARBA" id="ARBA00001049"/>
    </source>
</evidence>
<dbReference type="OrthoDB" id="5297205at2"/>
<evidence type="ECO:0000256" key="7">
    <source>
        <dbReference type="ARBA" id="ARBA00023315"/>
    </source>
</evidence>
<evidence type="ECO:0000256" key="12">
    <source>
        <dbReference type="SAM" id="SignalP"/>
    </source>
</evidence>
<dbReference type="EC" id="2.3.2.2" evidence="11"/>
<dbReference type="PRINTS" id="PR01210">
    <property type="entry name" value="GGTRANSPTASE"/>
</dbReference>
<comment type="similarity">
    <text evidence="3 11">Belongs to the gamma-glutamyltransferase family.</text>
</comment>
<keyword evidence="6 11" id="KW-0865">Zymogen</keyword>
<keyword evidence="4 11" id="KW-0808">Transferase</keyword>
<evidence type="ECO:0000313" key="14">
    <source>
        <dbReference type="Proteomes" id="UP000236721"/>
    </source>
</evidence>
<keyword evidence="7 11" id="KW-0012">Acyltransferase</keyword>
<feature type="binding site" evidence="10">
    <location>
        <position position="496"/>
    </location>
    <ligand>
        <name>L-glutamate</name>
        <dbReference type="ChEBI" id="CHEBI:29985"/>
    </ligand>
</feature>
<dbReference type="InterPro" id="IPR051792">
    <property type="entry name" value="GGT_bact"/>
</dbReference>
<dbReference type="EMBL" id="FNVG01000005">
    <property type="protein sequence ID" value="SEF94507.1"/>
    <property type="molecule type" value="Genomic_DNA"/>
</dbReference>
<dbReference type="PANTHER" id="PTHR43199">
    <property type="entry name" value="GLUTATHIONE HYDROLASE"/>
    <property type="match status" value="1"/>
</dbReference>
<comment type="catalytic activity">
    <reaction evidence="1 11">
        <text>an S-substituted glutathione + H2O = an S-substituted L-cysteinylglycine + L-glutamate</text>
        <dbReference type="Rhea" id="RHEA:59468"/>
        <dbReference type="ChEBI" id="CHEBI:15377"/>
        <dbReference type="ChEBI" id="CHEBI:29985"/>
        <dbReference type="ChEBI" id="CHEBI:90779"/>
        <dbReference type="ChEBI" id="CHEBI:143103"/>
        <dbReference type="EC" id="3.4.19.13"/>
    </reaction>
</comment>
<feature type="binding site" evidence="10">
    <location>
        <position position="450"/>
    </location>
    <ligand>
        <name>L-glutamate</name>
        <dbReference type="ChEBI" id="CHEBI:29985"/>
    </ligand>
</feature>
<comment type="catalytic activity">
    <reaction evidence="2 11">
        <text>glutathione + H2O = L-cysteinylglycine + L-glutamate</text>
        <dbReference type="Rhea" id="RHEA:28807"/>
        <dbReference type="ChEBI" id="CHEBI:15377"/>
        <dbReference type="ChEBI" id="CHEBI:29985"/>
        <dbReference type="ChEBI" id="CHEBI:57925"/>
        <dbReference type="ChEBI" id="CHEBI:61694"/>
        <dbReference type="EC" id="3.4.19.13"/>
    </reaction>
</comment>
<evidence type="ECO:0000256" key="11">
    <source>
        <dbReference type="RuleBase" id="RU368036"/>
    </source>
</evidence>
<dbReference type="AlphaFoldDB" id="A0A1H5W6R4"/>
<evidence type="ECO:0000256" key="9">
    <source>
        <dbReference type="PIRSR" id="PIRSR600101-1"/>
    </source>
</evidence>
<evidence type="ECO:0000256" key="8">
    <source>
        <dbReference type="ARBA" id="ARBA00047417"/>
    </source>
</evidence>
<dbReference type="UniPathway" id="UPA00204"/>
<dbReference type="PANTHER" id="PTHR43199:SF1">
    <property type="entry name" value="GLUTATHIONE HYDROLASE PROENZYME"/>
    <property type="match status" value="1"/>
</dbReference>
<dbReference type="Proteomes" id="UP000236721">
    <property type="component" value="Unassembled WGS sequence"/>
</dbReference>
<feature type="signal peptide" evidence="12">
    <location>
        <begin position="1"/>
        <end position="26"/>
    </location>
</feature>
<dbReference type="RefSeq" id="WP_103879639.1">
    <property type="nucleotide sequence ID" value="NZ_FNVG01000005.1"/>
</dbReference>
<comment type="PTM">
    <text evidence="11">Cleaved by autocatalysis into a large and a small subunit.</text>
</comment>
<dbReference type="GO" id="GO:0006750">
    <property type="term" value="P:glutathione biosynthetic process"/>
    <property type="evidence" value="ECO:0007669"/>
    <property type="project" value="UniProtKB-KW"/>
</dbReference>
<protein>
    <recommendedName>
        <fullName evidence="11">Glutathione hydrolase proenzyme</fullName>
        <ecNumber evidence="11">2.3.2.2</ecNumber>
        <ecNumber evidence="11">3.4.19.13</ecNumber>
    </recommendedName>
    <component>
        <recommendedName>
            <fullName evidence="11">Glutathione hydrolase large chain</fullName>
        </recommendedName>
    </component>
    <component>
        <recommendedName>
            <fullName evidence="11">Glutathione hydrolase small chain</fullName>
        </recommendedName>
    </component>
</protein>
<dbReference type="Gene3D" id="3.60.20.40">
    <property type="match status" value="1"/>
</dbReference>
<feature type="binding site" evidence="10">
    <location>
        <position position="119"/>
    </location>
    <ligand>
        <name>L-glutamate</name>
        <dbReference type="ChEBI" id="CHEBI:29985"/>
    </ligand>
</feature>
<evidence type="ECO:0000256" key="3">
    <source>
        <dbReference type="ARBA" id="ARBA00009381"/>
    </source>
</evidence>
<dbReference type="InterPro" id="IPR029055">
    <property type="entry name" value="Ntn_hydrolases_N"/>
</dbReference>
<evidence type="ECO:0000256" key="2">
    <source>
        <dbReference type="ARBA" id="ARBA00001089"/>
    </source>
</evidence>
<evidence type="ECO:0000313" key="13">
    <source>
        <dbReference type="EMBL" id="SEF94507.1"/>
    </source>
</evidence>
<evidence type="ECO:0000256" key="10">
    <source>
        <dbReference type="PIRSR" id="PIRSR600101-2"/>
    </source>
</evidence>
<feature type="chain" id="PRO_5009287936" description="Glutathione hydrolase proenzyme" evidence="12">
    <location>
        <begin position="27"/>
        <end position="589"/>
    </location>
</feature>
<keyword evidence="12" id="KW-0732">Signal</keyword>
<sequence>MASTKPITSLLALSIFMLGTAPSLNATEQATDAFSPEIATGSKSKQLVRAKEWMVTAANPQATQAGIDVLLSGGNAVDAMVAVQLMLGLVEPQSSGIGGGSFLVYWDAKSNQLTTFDGRETAPSSVDSDLFIDETGKPLKFYDAVVGGRSVGTPGTVKLLWEVHQRYGQLDWRTLVLPIATMAEQGFPISARLAKLIANDQDYLSRHPTTAAYFLNADGTPKQQGTILNNPEYSNTLKLIADKGSDGFYRGVVAQAIIDAVQKEASTNPGKLSKADLVTYQVKERPAVCAPYKQYEVCGMGPPSSGALTLGQILMLSAPFELDKRGANDPVSWQVLADASRLAFADRGLYMADSDFFNVPVSALLDPEYIASRSKLITPNSALQKVAAGSPKSQKSTQLSNDQAIELPSTTHFNIVDSNGNVLSMTSSIENVFGSRLMAAGFLLNNELTDFSFVASKDGKPVANRVEANKRPRSSMSPTIILKEGQPYMAIGSPGGSRIIGYVAQSIIAHLDWKMDIQQAIDQPRLINRFGEMDIEINTPLADYAQQFERMGYRVKKRELNSGLHAIRITEKGLEGAADPRREGVAIGQ</sequence>
<feature type="binding site" evidence="10">
    <location>
        <begin position="474"/>
        <end position="475"/>
    </location>
    <ligand>
        <name>L-glutamate</name>
        <dbReference type="ChEBI" id="CHEBI:29985"/>
    </ligand>
</feature>
<dbReference type="GO" id="GO:0036374">
    <property type="term" value="F:glutathione hydrolase activity"/>
    <property type="evidence" value="ECO:0007669"/>
    <property type="project" value="UniProtKB-UniRule"/>
</dbReference>
<accession>A0A1H5W6R4</accession>
<dbReference type="InterPro" id="IPR000101">
    <property type="entry name" value="GGT_peptidase"/>
</dbReference>
<dbReference type="NCBIfam" id="TIGR00066">
    <property type="entry name" value="g_glut_trans"/>
    <property type="match status" value="1"/>
</dbReference>
<keyword evidence="14" id="KW-1185">Reference proteome</keyword>
<dbReference type="InterPro" id="IPR043138">
    <property type="entry name" value="GGT_lsub"/>
</dbReference>
<comment type="pathway">
    <text evidence="11">Sulfur metabolism; glutathione metabolism.</text>
</comment>
<proteinExistence type="inferred from homology"/>
<dbReference type="GO" id="GO:0103068">
    <property type="term" value="F:leukotriene C4 gamma-glutamyl transferase activity"/>
    <property type="evidence" value="ECO:0007669"/>
    <property type="project" value="UniProtKB-EC"/>
</dbReference>
<gene>
    <name evidence="13" type="ORF">SAMN04488244_105134</name>
</gene>
<comment type="catalytic activity">
    <reaction evidence="8 11">
        <text>an N-terminal (5-L-glutamyl)-[peptide] + an alpha-amino acid = 5-L-glutamyl amino acid + an N-terminal L-alpha-aminoacyl-[peptide]</text>
        <dbReference type="Rhea" id="RHEA:23904"/>
        <dbReference type="Rhea" id="RHEA-COMP:9780"/>
        <dbReference type="Rhea" id="RHEA-COMP:9795"/>
        <dbReference type="ChEBI" id="CHEBI:77644"/>
        <dbReference type="ChEBI" id="CHEBI:78597"/>
        <dbReference type="ChEBI" id="CHEBI:78599"/>
        <dbReference type="ChEBI" id="CHEBI:78608"/>
        <dbReference type="EC" id="2.3.2.2"/>
    </reaction>
</comment>
<dbReference type="GO" id="GO:0006751">
    <property type="term" value="P:glutathione catabolic process"/>
    <property type="evidence" value="ECO:0007669"/>
    <property type="project" value="UniProtKB-UniRule"/>
</dbReference>
<evidence type="ECO:0000256" key="6">
    <source>
        <dbReference type="ARBA" id="ARBA00023145"/>
    </source>
</evidence>